<gene>
    <name evidence="2" type="ORF">LY90DRAFT_450196</name>
</gene>
<organism evidence="2 3">
    <name type="scientific">Neocallimastix californiae</name>
    <dbReference type="NCBI Taxonomy" id="1754190"/>
    <lineage>
        <taxon>Eukaryota</taxon>
        <taxon>Fungi</taxon>
        <taxon>Fungi incertae sedis</taxon>
        <taxon>Chytridiomycota</taxon>
        <taxon>Chytridiomycota incertae sedis</taxon>
        <taxon>Neocallimastigomycetes</taxon>
        <taxon>Neocallimastigales</taxon>
        <taxon>Neocallimastigaceae</taxon>
        <taxon>Neocallimastix</taxon>
    </lineage>
</organism>
<dbReference type="AlphaFoldDB" id="A0A1Y2F380"/>
<name>A0A1Y2F380_9FUNG</name>
<proteinExistence type="inferred from homology"/>
<dbReference type="GO" id="GO:0016787">
    <property type="term" value="F:hydrolase activity"/>
    <property type="evidence" value="ECO:0007669"/>
    <property type="project" value="UniProtKB-KW"/>
</dbReference>
<protein>
    <submittedName>
        <fullName evidence="2">Metal-dependent protein hydrolase</fullName>
    </submittedName>
</protein>
<dbReference type="GO" id="GO:0005737">
    <property type="term" value="C:cytoplasm"/>
    <property type="evidence" value="ECO:0007669"/>
    <property type="project" value="TreeGrafter"/>
</dbReference>
<dbReference type="PANTHER" id="PTHR11215">
    <property type="entry name" value="METAL DEPENDENT HYDROLASE - RELATED"/>
    <property type="match status" value="1"/>
</dbReference>
<dbReference type="OrthoDB" id="10265310at2759"/>
<dbReference type="Pfam" id="PF03690">
    <property type="entry name" value="MYG1_exonuc"/>
    <property type="match status" value="1"/>
</dbReference>
<comment type="similarity">
    <text evidence="1">Belongs to the MYG1 family.</text>
</comment>
<dbReference type="InterPro" id="IPR003226">
    <property type="entry name" value="MYG1_exonuclease"/>
</dbReference>
<dbReference type="PANTHER" id="PTHR11215:SF1">
    <property type="entry name" value="MYG1 EXONUCLEASE"/>
    <property type="match status" value="1"/>
</dbReference>
<dbReference type="GO" id="GO:0005634">
    <property type="term" value="C:nucleus"/>
    <property type="evidence" value="ECO:0007669"/>
    <property type="project" value="TreeGrafter"/>
</dbReference>
<evidence type="ECO:0000313" key="2">
    <source>
        <dbReference type="EMBL" id="ORY78332.1"/>
    </source>
</evidence>
<evidence type="ECO:0000313" key="3">
    <source>
        <dbReference type="Proteomes" id="UP000193920"/>
    </source>
</evidence>
<dbReference type="STRING" id="1754190.A0A1Y2F380"/>
<evidence type="ECO:0000256" key="1">
    <source>
        <dbReference type="ARBA" id="ARBA00010105"/>
    </source>
</evidence>
<accession>A0A1Y2F380</accession>
<dbReference type="EMBL" id="MCOG01000017">
    <property type="protein sequence ID" value="ORY78332.1"/>
    <property type="molecule type" value="Genomic_DNA"/>
</dbReference>
<sequence length="333" mass="38125">MNTLINERVRIGTHSGSFHADDALATFFLTTLDEYKEAKVIRTRDPNILNDLDVVFDVGGEYNHETKRYDHHQKGFNETFSDEYTTKLSSAGLIYKHYGKKIVAKLINWDIEDPKTETLYQRLYKTFVECVDGNDNGIPQYDTDVKATYIDNTNISARVARLNPSWNGDNSEDTYYKQFHKAVEMIGNEFKDILFACANQWMPARDIVVNSIKKRHEIDESGSIVVLDTYCPWKEHLFIIEKELGIDKNELLYVVYTDSGKSARVQAIPINPNSFTSRNPLPEEWRGLRDEKLSETTGIQDCVFVHNTGFIGGNKTLDGAIEMAKLALKMNKK</sequence>
<reference evidence="2 3" key="1">
    <citation type="submission" date="2016-08" db="EMBL/GenBank/DDBJ databases">
        <title>A Parts List for Fungal Cellulosomes Revealed by Comparative Genomics.</title>
        <authorList>
            <consortium name="DOE Joint Genome Institute"/>
            <person name="Haitjema C.H."/>
            <person name="Gilmore S.P."/>
            <person name="Henske J.K."/>
            <person name="Solomon K.V."/>
            <person name="De Groot R."/>
            <person name="Kuo A."/>
            <person name="Mondo S.J."/>
            <person name="Salamov A.A."/>
            <person name="Labutti K."/>
            <person name="Zhao Z."/>
            <person name="Chiniquy J."/>
            <person name="Barry K."/>
            <person name="Brewer H.M."/>
            <person name="Purvine S.O."/>
            <person name="Wright A.T."/>
            <person name="Boxma B."/>
            <person name="Van Alen T."/>
            <person name="Hackstein J.H."/>
            <person name="Baker S.E."/>
            <person name="Grigoriev I.V."/>
            <person name="O'Malley M.A."/>
        </authorList>
    </citation>
    <scope>NUCLEOTIDE SEQUENCE [LARGE SCALE GENOMIC DNA]</scope>
    <source>
        <strain evidence="2 3">G1</strain>
    </source>
</reference>
<comment type="caution">
    <text evidence="2">The sequence shown here is derived from an EMBL/GenBank/DDBJ whole genome shotgun (WGS) entry which is preliminary data.</text>
</comment>
<dbReference type="Proteomes" id="UP000193920">
    <property type="component" value="Unassembled WGS sequence"/>
</dbReference>
<keyword evidence="3" id="KW-1185">Reference proteome</keyword>
<keyword evidence="2" id="KW-0378">Hydrolase</keyword>